<dbReference type="InterPro" id="IPR015813">
    <property type="entry name" value="Pyrv/PenolPyrv_kinase-like_dom"/>
</dbReference>
<dbReference type="GO" id="GO:0046872">
    <property type="term" value="F:metal ion binding"/>
    <property type="evidence" value="ECO:0007669"/>
    <property type="project" value="UniProtKB-KW"/>
</dbReference>
<evidence type="ECO:0000313" key="5">
    <source>
        <dbReference type="EMBL" id="RJE89125.1"/>
    </source>
</evidence>
<evidence type="ECO:0000256" key="2">
    <source>
        <dbReference type="ARBA" id="ARBA00022723"/>
    </source>
</evidence>
<name>A0A418T7C3_9RHOB</name>
<gene>
    <name evidence="5" type="ORF">D3P04_00230</name>
</gene>
<accession>A0A418T7C3</accession>
<keyword evidence="2" id="KW-0479">Metal-binding</keyword>
<keyword evidence="3" id="KW-0456">Lyase</keyword>
<dbReference type="GO" id="GO:0016832">
    <property type="term" value="F:aldehyde-lyase activity"/>
    <property type="evidence" value="ECO:0007669"/>
    <property type="project" value="TreeGrafter"/>
</dbReference>
<feature type="domain" description="HpcH/HpaI aldolase/citrate lyase" evidence="4">
    <location>
        <begin position="22"/>
        <end position="243"/>
    </location>
</feature>
<dbReference type="PANTHER" id="PTHR30502:SF0">
    <property type="entry name" value="PHOSPHOENOLPYRUVATE CARBOXYLASE FAMILY PROTEIN"/>
    <property type="match status" value="1"/>
</dbReference>
<dbReference type="Pfam" id="PF03328">
    <property type="entry name" value="HpcH_HpaI"/>
    <property type="match status" value="1"/>
</dbReference>
<comment type="similarity">
    <text evidence="1">Belongs to the HpcH/HpaI aldolase family.</text>
</comment>
<organism evidence="5 6">
    <name type="scientific">Paracoccus onubensis</name>
    <dbReference type="NCBI Taxonomy" id="1675788"/>
    <lineage>
        <taxon>Bacteria</taxon>
        <taxon>Pseudomonadati</taxon>
        <taxon>Pseudomonadota</taxon>
        <taxon>Alphaproteobacteria</taxon>
        <taxon>Rhodobacterales</taxon>
        <taxon>Paracoccaceae</taxon>
        <taxon>Paracoccus</taxon>
    </lineage>
</organism>
<dbReference type="OrthoDB" id="9802624at2"/>
<dbReference type="Proteomes" id="UP000284202">
    <property type="component" value="Unassembled WGS sequence"/>
</dbReference>
<dbReference type="AlphaFoldDB" id="A0A418T7C3"/>
<evidence type="ECO:0000256" key="1">
    <source>
        <dbReference type="ARBA" id="ARBA00005568"/>
    </source>
</evidence>
<evidence type="ECO:0000259" key="4">
    <source>
        <dbReference type="Pfam" id="PF03328"/>
    </source>
</evidence>
<comment type="caution">
    <text evidence="5">The sequence shown here is derived from an EMBL/GenBank/DDBJ whole genome shotgun (WGS) entry which is preliminary data.</text>
</comment>
<protein>
    <recommendedName>
        <fullName evidence="4">HpcH/HpaI aldolase/citrate lyase domain-containing protein</fullName>
    </recommendedName>
</protein>
<proteinExistence type="inferred from homology"/>
<dbReference type="InterPro" id="IPR005000">
    <property type="entry name" value="Aldolase/citrate-lyase_domain"/>
</dbReference>
<evidence type="ECO:0000313" key="6">
    <source>
        <dbReference type="Proteomes" id="UP000284202"/>
    </source>
</evidence>
<sequence length="261" mass="28319">MTTRNDFENPFRRALAGKKVLTGIWSMLNSTNAIEGLGWAGFDWLVIDAEHSPVSLHDAMAHLRALSATPTIPVVRLPWNDNVLIKHYLDIGAQTIMLPLIQNASEAQAAVRAMRYPPGGMRGFAAMHRASRYGHLPQYVERAEETLFMIVQVETVEALERLDEIASVEGVDAVFFGPGDLSASMGLLGKPGQTEVFDRIVEASKTVQRLGKSTGVLAPSIDHAKSYCSAGVNFVSVITDCALLFRNADALAADFSAFTAT</sequence>
<dbReference type="EMBL" id="QZCG01000001">
    <property type="protein sequence ID" value="RJE89125.1"/>
    <property type="molecule type" value="Genomic_DNA"/>
</dbReference>
<evidence type="ECO:0000256" key="3">
    <source>
        <dbReference type="ARBA" id="ARBA00023239"/>
    </source>
</evidence>
<keyword evidence="6" id="KW-1185">Reference proteome</keyword>
<reference evidence="6" key="1">
    <citation type="submission" date="2018-09" db="EMBL/GenBank/DDBJ databases">
        <title>Acidovorax cavernicola nov. sp. isolated from Gruta de las Maravillas (Aracena, Spain).</title>
        <authorList>
            <person name="Jurado V."/>
            <person name="Gutierrez-Patricio S."/>
            <person name="Gonzalez-Pimentel J.L."/>
            <person name="Miller A.Z."/>
            <person name="Laiz L."/>
            <person name="Saiz-Jimenez C."/>
        </authorList>
    </citation>
    <scope>NUCLEOTIDE SEQUENCE [LARGE SCALE GENOMIC DNA]</scope>
    <source>
        <strain evidence="6">1011MAR3C25</strain>
    </source>
</reference>
<dbReference type="InterPro" id="IPR050251">
    <property type="entry name" value="HpcH-HpaI_aldolase"/>
</dbReference>
<dbReference type="InterPro" id="IPR040442">
    <property type="entry name" value="Pyrv_kinase-like_dom_sf"/>
</dbReference>
<dbReference type="PANTHER" id="PTHR30502">
    <property type="entry name" value="2-KETO-3-DEOXY-L-RHAMNONATE ALDOLASE"/>
    <property type="match status" value="1"/>
</dbReference>
<dbReference type="RefSeq" id="WP_119744766.1">
    <property type="nucleotide sequence ID" value="NZ_QZCG01000001.1"/>
</dbReference>
<dbReference type="SUPFAM" id="SSF51621">
    <property type="entry name" value="Phosphoenolpyruvate/pyruvate domain"/>
    <property type="match status" value="1"/>
</dbReference>
<dbReference type="Gene3D" id="3.20.20.60">
    <property type="entry name" value="Phosphoenolpyruvate-binding domains"/>
    <property type="match status" value="1"/>
</dbReference>
<dbReference type="GO" id="GO:0005737">
    <property type="term" value="C:cytoplasm"/>
    <property type="evidence" value="ECO:0007669"/>
    <property type="project" value="TreeGrafter"/>
</dbReference>